<dbReference type="InterPro" id="IPR013320">
    <property type="entry name" value="ConA-like_dom_sf"/>
</dbReference>
<feature type="region of interest" description="Disordered" evidence="1">
    <location>
        <begin position="41"/>
        <end position="65"/>
    </location>
</feature>
<gene>
    <name evidence="2" type="ORF">NHX12_004306</name>
</gene>
<evidence type="ECO:0000256" key="1">
    <source>
        <dbReference type="SAM" id="MobiDB-lite"/>
    </source>
</evidence>
<name>A0A9Q0IFE9_9TELE</name>
<proteinExistence type="predicted"/>
<dbReference type="OrthoDB" id="26719at2759"/>
<feature type="compositionally biased region" description="Low complexity" evidence="1">
    <location>
        <begin position="48"/>
        <end position="64"/>
    </location>
</feature>
<evidence type="ECO:0000313" key="3">
    <source>
        <dbReference type="Proteomes" id="UP001148018"/>
    </source>
</evidence>
<accession>A0A9Q0IFE9</accession>
<dbReference type="EMBL" id="JANIIK010000111">
    <property type="protein sequence ID" value="KAJ3595001.1"/>
    <property type="molecule type" value="Genomic_DNA"/>
</dbReference>
<sequence>MYMLVLTSPPGGTASRQRGFRGCIRTLRLNGETLDLEERARITPGVRPASPRGSGPHHPGGPARLPRTLQQLRLAVPTLGPSVIEIDHNAREDLTVNLTVDGEFNAIKSLVLGRVPGKYTV</sequence>
<organism evidence="2 3">
    <name type="scientific">Muraenolepis orangiensis</name>
    <name type="common">Patagonian moray cod</name>
    <dbReference type="NCBI Taxonomy" id="630683"/>
    <lineage>
        <taxon>Eukaryota</taxon>
        <taxon>Metazoa</taxon>
        <taxon>Chordata</taxon>
        <taxon>Craniata</taxon>
        <taxon>Vertebrata</taxon>
        <taxon>Euteleostomi</taxon>
        <taxon>Actinopterygii</taxon>
        <taxon>Neopterygii</taxon>
        <taxon>Teleostei</taxon>
        <taxon>Neoteleostei</taxon>
        <taxon>Acanthomorphata</taxon>
        <taxon>Zeiogadaria</taxon>
        <taxon>Gadariae</taxon>
        <taxon>Gadiformes</taxon>
        <taxon>Muraenolepidoidei</taxon>
        <taxon>Muraenolepididae</taxon>
        <taxon>Muraenolepis</taxon>
    </lineage>
</organism>
<dbReference type="SUPFAM" id="SSF49899">
    <property type="entry name" value="Concanavalin A-like lectins/glucanases"/>
    <property type="match status" value="1"/>
</dbReference>
<protein>
    <submittedName>
        <fullName evidence="2">Uncharacterized protein</fullName>
    </submittedName>
</protein>
<evidence type="ECO:0000313" key="2">
    <source>
        <dbReference type="EMBL" id="KAJ3595001.1"/>
    </source>
</evidence>
<reference evidence="2" key="1">
    <citation type="submission" date="2022-07" db="EMBL/GenBank/DDBJ databases">
        <title>Chromosome-level genome of Muraenolepis orangiensis.</title>
        <authorList>
            <person name="Kim J."/>
        </authorList>
    </citation>
    <scope>NUCLEOTIDE SEQUENCE</scope>
    <source>
        <strain evidence="2">KU_S4_2022</strain>
        <tissue evidence="2">Muscle</tissue>
    </source>
</reference>
<comment type="caution">
    <text evidence="2">The sequence shown here is derived from an EMBL/GenBank/DDBJ whole genome shotgun (WGS) entry which is preliminary data.</text>
</comment>
<dbReference type="Gene3D" id="2.60.120.200">
    <property type="match status" value="1"/>
</dbReference>
<keyword evidence="3" id="KW-1185">Reference proteome</keyword>
<dbReference type="Proteomes" id="UP001148018">
    <property type="component" value="Unassembled WGS sequence"/>
</dbReference>
<dbReference type="AlphaFoldDB" id="A0A9Q0IFE9"/>